<organism evidence="8 9">
    <name type="scientific">Streptococcus cristatus</name>
    <dbReference type="NCBI Taxonomy" id="45634"/>
    <lineage>
        <taxon>Bacteria</taxon>
        <taxon>Bacillati</taxon>
        <taxon>Bacillota</taxon>
        <taxon>Bacilli</taxon>
        <taxon>Lactobacillales</taxon>
        <taxon>Streptococcaceae</taxon>
        <taxon>Streptococcus</taxon>
    </lineage>
</organism>
<dbReference type="InterPro" id="IPR021021">
    <property type="entry name" value="Fibronectin-binding_SSURE"/>
</dbReference>
<dbReference type="RefSeq" id="WP_125390688.1">
    <property type="nucleotide sequence ID" value="NZ_RJNA01000014.1"/>
</dbReference>
<evidence type="ECO:0000256" key="2">
    <source>
        <dbReference type="ARBA" id="ARBA00022525"/>
    </source>
</evidence>
<dbReference type="InterPro" id="IPR005877">
    <property type="entry name" value="YSIRK_signal_dom"/>
</dbReference>
<feature type="compositionally biased region" description="Basic and acidic residues" evidence="5">
    <location>
        <begin position="1090"/>
        <end position="1107"/>
    </location>
</feature>
<keyword evidence="3" id="KW-0732">Signal</keyword>
<keyword evidence="2" id="KW-0964">Secreted</keyword>
<keyword evidence="1" id="KW-0134">Cell wall</keyword>
<feature type="compositionally biased region" description="Basic and acidic residues" evidence="5">
    <location>
        <begin position="153"/>
        <end position="162"/>
    </location>
</feature>
<sequence length="1158" mass="123686">MKFNPNQKYTRWSIRRLSVGVASVVVASGFFLLVGQPNTVHADVLTSTPAQVLQVDSSSVEKNELPETVLKEAVDSALTANQTTPTPKEVVDETNSTDKSSSDPNEEAAKPKEEEVMPEVSKPKEEVKPVATPDVVSKQDTEATTPQSVTTQDEVKKGVEENTKDSVDVPASYLEKANVPGPFLAGVNQVIPYEAFGGDGMLTRLLLKSSDKAPWSDNGTANNPALLPLEGLAKGQYFYEVDLNGNTTGKDGQALLDQLRTNGTNAYQAIVKVYGAKDGKADLTNLVATKNVTVNLNGLVSKEAVKDSVTKNIKDHIDVPASYLEKANVPGPFLAGVNQVIPYEAFGGDGMLTRLLLKSSDKAPWSDNGTAKNPALLPLEGLAKGQYFYEVDLNGNTTGKDGQALLDQLRTNGTRTYQATVKVYGAKDGKPGLSNLVATKNVTVDMNGLISKEAVKDSVTKNIKDHIDVPASYLEKANVPGPFLAGVNQVIPYEAFGGDGMLTRLLLKSSDKAPWSDNGTANNPALLPLEGLAKGQYFYEVDLNGNTTGKDGQALLDQLRTNGTRTYQATVKVYGAKDGKADLSNLVATKNVTVDMNGLISKEAVKDSVTKNIKDHIDVPASYLEKANVPGPFLAGVNQVIPYEAFGGDGMLTRLLLKSSDKAPWSDNGTANNPALLPLEGLAKGQYFYEVDLNGNTTGKDGQALLDQLRSNGTYAYQATVKVYGAKDGKPDLSNLVATKNVTVDMNGLVSKEAVKDSVTKNIKDHIDVPASYLEKANVPGPFLAGVNQVIPYEAFGGDGMLTRLLLKSSDKAPWSDNGTANNPALLPLEGLTKGQYFYEVDLNGNTIGKDGQALLDQLRSNGTHSYQATVKVYGAKDGKPDLSNLVATKNVTVDMNGLISKEAVKDSVTKNIKDHIDVPASYLEKANVPGPFLAGVNQVIPYEAFGGDGMLTRLLLKSSDKAPWSDNGTAKNPALLPLEGLAKGQYFYEVDLNGNTTGKDGQALLDQLRANGTYAYQATVKVYGAKDGKPDLTNLIATRQVTIQLRGKEMATIPSQEGQMNMKPSTTPSQEGQMNKKPSATDSMSTAEGTKEVDHRMTDVKGEHPTSKPMADTMKKNDKPTLPKTGEAQTATATIGFLGLALAGILSLLGLKEKQKD</sequence>
<dbReference type="EMBL" id="RJNA01000014">
    <property type="protein sequence ID" value="RSI42267.1"/>
    <property type="molecule type" value="Genomic_DNA"/>
</dbReference>
<feature type="region of interest" description="Disordered" evidence="5">
    <location>
        <begin position="74"/>
        <end position="162"/>
    </location>
</feature>
<accession>A0A3R9HDH8</accession>
<evidence type="ECO:0000313" key="9">
    <source>
        <dbReference type="Proteomes" id="UP000282617"/>
    </source>
</evidence>
<keyword evidence="4" id="KW-0572">Peptidoglycan-anchor</keyword>
<reference evidence="8 9" key="1">
    <citation type="submission" date="2018-11" db="EMBL/GenBank/DDBJ databases">
        <title>Species Designations Belie Phenotypic and Genotypic Heterogeneity in Oral Streptococci.</title>
        <authorList>
            <person name="Velsko I."/>
        </authorList>
    </citation>
    <scope>NUCLEOTIDE SEQUENCE [LARGE SCALE GENOMIC DNA]</scope>
    <source>
        <strain evidence="8 9">BCC51</strain>
    </source>
</reference>
<proteinExistence type="predicted"/>
<dbReference type="Pfam" id="PF04650">
    <property type="entry name" value="YSIRK_signal"/>
    <property type="match status" value="1"/>
</dbReference>
<dbReference type="PROSITE" id="PS50847">
    <property type="entry name" value="GRAM_POS_ANCHORING"/>
    <property type="match status" value="1"/>
</dbReference>
<protein>
    <submittedName>
        <fullName evidence="8">Fibronectin-binding repeat protein</fullName>
    </submittedName>
</protein>
<dbReference type="Pfam" id="PF11966">
    <property type="entry name" value="SSURE"/>
    <property type="match status" value="6"/>
</dbReference>
<evidence type="ECO:0000313" key="8">
    <source>
        <dbReference type="EMBL" id="RSI42267.1"/>
    </source>
</evidence>
<evidence type="ECO:0000256" key="1">
    <source>
        <dbReference type="ARBA" id="ARBA00022512"/>
    </source>
</evidence>
<feature type="compositionally biased region" description="Basic and acidic residues" evidence="5">
    <location>
        <begin position="107"/>
        <end position="128"/>
    </location>
</feature>
<comment type="caution">
    <text evidence="8">The sequence shown here is derived from an EMBL/GenBank/DDBJ whole genome shotgun (WGS) entry which is preliminary data.</text>
</comment>
<evidence type="ECO:0000256" key="4">
    <source>
        <dbReference type="ARBA" id="ARBA00023088"/>
    </source>
</evidence>
<evidence type="ECO:0000256" key="6">
    <source>
        <dbReference type="SAM" id="Phobius"/>
    </source>
</evidence>
<dbReference type="AlphaFoldDB" id="A0A3R9HDH8"/>
<feature type="compositionally biased region" description="Polar residues" evidence="5">
    <location>
        <begin position="1057"/>
        <end position="1089"/>
    </location>
</feature>
<keyword evidence="6" id="KW-0812">Transmembrane</keyword>
<name>A0A3R9HDH8_STRCR</name>
<feature type="domain" description="Gram-positive cocci surface proteins LPxTG" evidence="7">
    <location>
        <begin position="1123"/>
        <end position="1158"/>
    </location>
</feature>
<feature type="compositionally biased region" description="Polar residues" evidence="5">
    <location>
        <begin position="93"/>
        <end position="103"/>
    </location>
</feature>
<evidence type="ECO:0000259" key="7">
    <source>
        <dbReference type="PROSITE" id="PS50847"/>
    </source>
</evidence>
<feature type="compositionally biased region" description="Polar residues" evidence="5">
    <location>
        <begin position="142"/>
        <end position="152"/>
    </location>
</feature>
<gene>
    <name evidence="8" type="ORF">D8872_08540</name>
</gene>
<dbReference type="Pfam" id="PF00746">
    <property type="entry name" value="Gram_pos_anchor"/>
    <property type="match status" value="1"/>
</dbReference>
<evidence type="ECO:0000256" key="5">
    <source>
        <dbReference type="SAM" id="MobiDB-lite"/>
    </source>
</evidence>
<keyword evidence="6" id="KW-0472">Membrane</keyword>
<dbReference type="NCBIfam" id="TIGR01168">
    <property type="entry name" value="YSIRK_signal"/>
    <property type="match status" value="1"/>
</dbReference>
<dbReference type="NCBIfam" id="TIGR01167">
    <property type="entry name" value="LPXTG_anchor"/>
    <property type="match status" value="1"/>
</dbReference>
<feature type="region of interest" description="Disordered" evidence="5">
    <location>
        <begin position="1057"/>
        <end position="1128"/>
    </location>
</feature>
<dbReference type="InterPro" id="IPR019931">
    <property type="entry name" value="LPXTG_anchor"/>
</dbReference>
<dbReference type="Proteomes" id="UP000282617">
    <property type="component" value="Unassembled WGS sequence"/>
</dbReference>
<keyword evidence="6" id="KW-1133">Transmembrane helix</keyword>
<evidence type="ECO:0000256" key="3">
    <source>
        <dbReference type="ARBA" id="ARBA00022729"/>
    </source>
</evidence>
<feature type="transmembrane region" description="Helical" evidence="6">
    <location>
        <begin position="1132"/>
        <end position="1152"/>
    </location>
</feature>